<proteinExistence type="predicted"/>
<evidence type="ECO:0008006" key="3">
    <source>
        <dbReference type="Google" id="ProtNLM"/>
    </source>
</evidence>
<dbReference type="STRING" id="1617426.TR69_WS6001001359"/>
<organism evidence="1 2">
    <name type="scientific">candidate division WS6 bacterium OLB20</name>
    <dbReference type="NCBI Taxonomy" id="1617426"/>
    <lineage>
        <taxon>Bacteria</taxon>
        <taxon>Candidatus Dojkabacteria</taxon>
    </lineage>
</organism>
<dbReference type="AlphaFoldDB" id="A0A136LWN9"/>
<protein>
    <recommendedName>
        <fullName evidence="3">PPM-type phosphatase domain-containing protein</fullName>
    </recommendedName>
</protein>
<comment type="caution">
    <text evidence="1">The sequence shown here is derived from an EMBL/GenBank/DDBJ whole genome shotgun (WGS) entry which is preliminary data.</text>
</comment>
<evidence type="ECO:0000313" key="1">
    <source>
        <dbReference type="EMBL" id="KXK26065.1"/>
    </source>
</evidence>
<name>A0A136LWN9_9BACT</name>
<sequence length="342" mass="37139">MALDRFFGRFRSKEQEGLGTQHRRELFGDTKRDAKRGSYFGENLTGRSGGEAEILMRTSEAHLPQDAASVELFTVWVDGEQIDIPLFAIADGVSMMDYKTVAVDSGTASRVAVYSAIESFRYSLQQSQNILPMLFPGRQIQVEDEEGVRKELAIYSEDESEDPTYEAGGQLALDAAEYAALRLDVVANNHKEKTGHDFLGQTTLQMGLVIPHPDARGSSRIMVYTIGSANDTGLLYLGQTNGSEVSSVIPPGEQGGVFLMHGMGNHSMADYLRENVLTVTGTVCAVTSDGIKGDRNGETDAQERVQLGSDVGSAARALRRKAQLGGNKDDITAVILKAPRLK</sequence>
<dbReference type="InterPro" id="IPR036457">
    <property type="entry name" value="PPM-type-like_dom_sf"/>
</dbReference>
<evidence type="ECO:0000313" key="2">
    <source>
        <dbReference type="Proteomes" id="UP000070457"/>
    </source>
</evidence>
<accession>A0A136LWN9</accession>
<dbReference type="Proteomes" id="UP000070457">
    <property type="component" value="Unassembled WGS sequence"/>
</dbReference>
<dbReference type="SUPFAM" id="SSF81606">
    <property type="entry name" value="PP2C-like"/>
    <property type="match status" value="1"/>
</dbReference>
<gene>
    <name evidence="1" type="ORF">TR69_WS6001001359</name>
</gene>
<reference evidence="1 2" key="1">
    <citation type="submission" date="2015-02" db="EMBL/GenBank/DDBJ databases">
        <title>Improved understanding of the partial-nitritation anammox process through 23 genomes representing the majority of the microbial community.</title>
        <authorList>
            <person name="Speth D.R."/>
            <person name="In T Zandt M."/>
            <person name="Guerrero Cruz S."/>
            <person name="Jetten M.S."/>
            <person name="Dutilh B.E."/>
        </authorList>
    </citation>
    <scope>NUCLEOTIDE SEQUENCE [LARGE SCALE GENOMIC DNA]</scope>
    <source>
        <strain evidence="1">OLB20</strain>
    </source>
</reference>
<dbReference type="EMBL" id="JYNZ01000005">
    <property type="protein sequence ID" value="KXK26065.1"/>
    <property type="molecule type" value="Genomic_DNA"/>
</dbReference>